<dbReference type="PANTHER" id="PTHR15967:SF0">
    <property type="entry name" value="E2F-ASSOCIATED PHOSPHOPROTEIN"/>
    <property type="match status" value="1"/>
</dbReference>
<dbReference type="PANTHER" id="PTHR15967">
    <property type="entry name" value="E2F-ASSOCIATED PHOSPHOPROTEIN"/>
    <property type="match status" value="1"/>
</dbReference>
<name>A0A2N1MIA0_9GLOM</name>
<sequence>MFQKLLLKVLSYYHLFLCNSKIFDSKPNTINSLFFLESKKLLNQEQRKKLTNDELLYDPELDNQDELWMEKKLSQIPSGTDAILSCPLCFTPLSYHTQRHELYSNQYRAIFVENCKIIRTEKLLYNENRLRNKNRKSKNEELSNELITGQETYYSVVCETCGTKVAVIDEDEVFHFFNVIPS</sequence>
<dbReference type="InterPro" id="IPR019370">
    <property type="entry name" value="E2F-assoc_phosphoprotein"/>
</dbReference>
<protein>
    <recommendedName>
        <fullName evidence="3">E2F-associated phosphoprotein</fullName>
    </recommendedName>
</protein>
<evidence type="ECO:0008006" key="3">
    <source>
        <dbReference type="Google" id="ProtNLM"/>
    </source>
</evidence>
<evidence type="ECO:0000313" key="2">
    <source>
        <dbReference type="Proteomes" id="UP000233469"/>
    </source>
</evidence>
<comment type="caution">
    <text evidence="1">The sequence shown here is derived from an EMBL/GenBank/DDBJ whole genome shotgun (WGS) entry which is preliminary data.</text>
</comment>
<gene>
    <name evidence="1" type="ORF">RhiirC2_668953</name>
</gene>
<organism evidence="1 2">
    <name type="scientific">Rhizophagus irregularis</name>
    <dbReference type="NCBI Taxonomy" id="588596"/>
    <lineage>
        <taxon>Eukaryota</taxon>
        <taxon>Fungi</taxon>
        <taxon>Fungi incertae sedis</taxon>
        <taxon>Mucoromycota</taxon>
        <taxon>Glomeromycotina</taxon>
        <taxon>Glomeromycetes</taxon>
        <taxon>Glomerales</taxon>
        <taxon>Glomeraceae</taxon>
        <taxon>Rhizophagus</taxon>
    </lineage>
</organism>
<dbReference type="AlphaFoldDB" id="A0A2N1MIA0"/>
<dbReference type="GO" id="GO:0005634">
    <property type="term" value="C:nucleus"/>
    <property type="evidence" value="ECO:0007669"/>
    <property type="project" value="TreeGrafter"/>
</dbReference>
<reference evidence="1 2" key="1">
    <citation type="submission" date="2016-04" db="EMBL/GenBank/DDBJ databases">
        <title>Genome analyses suggest a sexual origin of heterokaryosis in a supposedly ancient asexual fungus.</title>
        <authorList>
            <person name="Ropars J."/>
            <person name="Sedzielewska K."/>
            <person name="Noel J."/>
            <person name="Charron P."/>
            <person name="Farinelli L."/>
            <person name="Marton T."/>
            <person name="Kruger M."/>
            <person name="Pelin A."/>
            <person name="Brachmann A."/>
            <person name="Corradi N."/>
        </authorList>
    </citation>
    <scope>NUCLEOTIDE SEQUENCE [LARGE SCALE GENOMIC DNA]</scope>
    <source>
        <strain evidence="1 2">C2</strain>
    </source>
</reference>
<evidence type="ECO:0000313" key="1">
    <source>
        <dbReference type="EMBL" id="PKK61363.1"/>
    </source>
</evidence>
<dbReference type="VEuPathDB" id="FungiDB:RhiirFUN_018991"/>
<dbReference type="VEuPathDB" id="FungiDB:FUN_020059"/>
<dbReference type="Pfam" id="PF10238">
    <property type="entry name" value="Eapp_C"/>
    <property type="match status" value="1"/>
</dbReference>
<reference evidence="1 2" key="2">
    <citation type="submission" date="2017-10" db="EMBL/GenBank/DDBJ databases">
        <title>Extensive intraspecific genome diversity in a model arbuscular mycorrhizal fungus.</title>
        <authorList>
            <person name="Chen E.C.H."/>
            <person name="Morin E."/>
            <person name="Baudet D."/>
            <person name="Noel J."/>
            <person name="Ndikumana S."/>
            <person name="Charron P."/>
            <person name="St-Onge C."/>
            <person name="Giorgi J."/>
            <person name="Grigoriev I.V."/>
            <person name="Roux C."/>
            <person name="Martin F.M."/>
            <person name="Corradi N."/>
        </authorList>
    </citation>
    <scope>NUCLEOTIDE SEQUENCE [LARGE SCALE GENOMIC DNA]</scope>
    <source>
        <strain evidence="1 2">C2</strain>
    </source>
</reference>
<accession>A0A2N1MIA0</accession>
<dbReference type="Proteomes" id="UP000233469">
    <property type="component" value="Unassembled WGS sequence"/>
</dbReference>
<dbReference type="EMBL" id="LLXL01002244">
    <property type="protein sequence ID" value="PKK61363.1"/>
    <property type="molecule type" value="Genomic_DNA"/>
</dbReference>
<proteinExistence type="predicted"/>